<evidence type="ECO:0000313" key="1">
    <source>
        <dbReference type="EMBL" id="CAF4697548.1"/>
    </source>
</evidence>
<evidence type="ECO:0008006" key="3">
    <source>
        <dbReference type="Google" id="ProtNLM"/>
    </source>
</evidence>
<dbReference type="Proteomes" id="UP000663838">
    <property type="component" value="Unassembled WGS sequence"/>
</dbReference>
<name>A0A821I910_9BILA</name>
<sequence length="88" mass="10412">MAYHLKIEILTDNNINIEQQAVKTNEPTLISIDFDLITKWMICRVVIFKYDVRHFTNDRGEYKIFSFNIQDNTGELNFLTDDDYGNCN</sequence>
<proteinExistence type="predicted"/>
<evidence type="ECO:0000313" key="2">
    <source>
        <dbReference type="Proteomes" id="UP000663838"/>
    </source>
</evidence>
<accession>A0A821I910</accession>
<dbReference type="AlphaFoldDB" id="A0A821I910"/>
<dbReference type="SUPFAM" id="SSF50249">
    <property type="entry name" value="Nucleic acid-binding proteins"/>
    <property type="match status" value="1"/>
</dbReference>
<dbReference type="EMBL" id="CAJOBS010001171">
    <property type="protein sequence ID" value="CAF4697548.1"/>
    <property type="molecule type" value="Genomic_DNA"/>
</dbReference>
<dbReference type="Gene3D" id="2.40.50.140">
    <property type="entry name" value="Nucleic acid-binding proteins"/>
    <property type="match status" value="1"/>
</dbReference>
<gene>
    <name evidence="1" type="ORF">TOA249_LOCUS16843</name>
</gene>
<reference evidence="1" key="1">
    <citation type="submission" date="2021-02" db="EMBL/GenBank/DDBJ databases">
        <authorList>
            <person name="Nowell W R."/>
        </authorList>
    </citation>
    <scope>NUCLEOTIDE SEQUENCE</scope>
</reference>
<comment type="caution">
    <text evidence="1">The sequence shown here is derived from an EMBL/GenBank/DDBJ whole genome shotgun (WGS) entry which is preliminary data.</text>
</comment>
<organism evidence="1 2">
    <name type="scientific">Rotaria socialis</name>
    <dbReference type="NCBI Taxonomy" id="392032"/>
    <lineage>
        <taxon>Eukaryota</taxon>
        <taxon>Metazoa</taxon>
        <taxon>Spiralia</taxon>
        <taxon>Gnathifera</taxon>
        <taxon>Rotifera</taxon>
        <taxon>Eurotatoria</taxon>
        <taxon>Bdelloidea</taxon>
        <taxon>Philodinida</taxon>
        <taxon>Philodinidae</taxon>
        <taxon>Rotaria</taxon>
    </lineage>
</organism>
<dbReference type="InterPro" id="IPR012340">
    <property type="entry name" value="NA-bd_OB-fold"/>
</dbReference>
<protein>
    <recommendedName>
        <fullName evidence="3">Replication protein A1</fullName>
    </recommendedName>
</protein>